<dbReference type="Pfam" id="PF04055">
    <property type="entry name" value="Radical_SAM"/>
    <property type="match status" value="1"/>
</dbReference>
<dbReference type="InterPro" id="IPR006158">
    <property type="entry name" value="Cobalamin-bd"/>
</dbReference>
<evidence type="ECO:0000259" key="7">
    <source>
        <dbReference type="PROSITE" id="PS51332"/>
    </source>
</evidence>
<dbReference type="STRING" id="1499967.U27_00699"/>
<dbReference type="InterPro" id="IPR023404">
    <property type="entry name" value="rSAM_horseshoe"/>
</dbReference>
<keyword evidence="4" id="KW-0408">Iron</keyword>
<evidence type="ECO:0000259" key="8">
    <source>
        <dbReference type="PROSITE" id="PS51918"/>
    </source>
</evidence>
<comment type="cofactor">
    <cofactor evidence="1">
        <name>[4Fe-4S] cluster</name>
        <dbReference type="ChEBI" id="CHEBI:49883"/>
    </cofactor>
</comment>
<evidence type="ECO:0000256" key="4">
    <source>
        <dbReference type="ARBA" id="ARBA00023004"/>
    </source>
</evidence>
<accession>A0A081C896</accession>
<gene>
    <name evidence="9" type="ORF">U27_00699</name>
</gene>
<dbReference type="SUPFAM" id="SSF102114">
    <property type="entry name" value="Radical SAM enzymes"/>
    <property type="match status" value="1"/>
</dbReference>
<dbReference type="Gene3D" id="3.80.30.20">
    <property type="entry name" value="tm_1862 like domain"/>
    <property type="match status" value="1"/>
</dbReference>
<name>A0A081C896_VECG1</name>
<dbReference type="SFLD" id="SFLDF00303">
    <property type="entry name" value="hopanoid_C2-methyltransferase"/>
    <property type="match status" value="1"/>
</dbReference>
<feature type="domain" description="Radical SAM core" evidence="8">
    <location>
        <begin position="160"/>
        <end position="387"/>
    </location>
</feature>
<evidence type="ECO:0000256" key="2">
    <source>
        <dbReference type="ARBA" id="ARBA00022691"/>
    </source>
</evidence>
<organism evidence="9">
    <name type="scientific">Vecturithrix granuli</name>
    <dbReference type="NCBI Taxonomy" id="1499967"/>
    <lineage>
        <taxon>Bacteria</taxon>
        <taxon>Candidatus Moduliflexota</taxon>
        <taxon>Candidatus Vecturitrichia</taxon>
        <taxon>Candidatus Vecturitrichales</taxon>
        <taxon>Candidatus Vecturitrichaceae</taxon>
        <taxon>Candidatus Vecturithrix</taxon>
    </lineage>
</organism>
<dbReference type="GO" id="GO:0046872">
    <property type="term" value="F:metal ion binding"/>
    <property type="evidence" value="ECO:0007669"/>
    <property type="project" value="UniProtKB-KW"/>
</dbReference>
<evidence type="ECO:0000313" key="10">
    <source>
        <dbReference type="Proteomes" id="UP000030661"/>
    </source>
</evidence>
<dbReference type="EMBL" id="DF820475">
    <property type="protein sequence ID" value="GAK60801.1"/>
    <property type="molecule type" value="Genomic_DNA"/>
</dbReference>
<dbReference type="InterPro" id="IPR006638">
    <property type="entry name" value="Elp3/MiaA/NifB-like_rSAM"/>
</dbReference>
<sequence>MKIYLINPRFPITYWGFEYSNDLSGVQYTSPPLGLATLAGLTPPDIEVEICDENIQAVNFDNDCDLVGLTAYLVQGPRAFEIAREFRKRGKTVVMGGPMTSLDLEACTGNVDVTFVGEAEYTWPQFLNDYRTGTYQMQYIQTEKVDMRDSPVPRFDLLQLTKYSHAGIQTTRGCPFNCEFCDIVVLFGRKVRCKEVEQVIAELREAVKQGIDSVFITDDNFIGNKGYAKKLLKAIIAFNRTLSVPVQYMTQVSINLAQDDELLQLFYEAHFNKVFIGIETPRKASLVETNKNQNARTDLVADVKKIQSYNIGVSAGMIVGFDHDDPAIFQEQFEFIMETDIAWAMTGILQAVPKTPLYERLKKEERLVLSTQSYQLNNTALDVNIIPKGMTKEELLNGYTWLLRQLYSYENYAKRVIGNLKAYTKTSRISFSIPTRAQLQILWRTLRYYLLTWDRKRRRFSWDILKYTLLHKPSAFYDAMVHLVSFKHLHTYVYEHLGNVVAEKVSVLTIREQVLSHKTVAMLSQRAITAYEELSKHAAEASARASEAYEELRQHASTKSQQAVAKYDDLAKRADLMSKQAAAAYTELRQQAAALSQHAASLYDELEKQANAASQQAIIKYDALKKQAETLSQQIAVRYEELSQQAALLRAQTANISKQVAVSFSELEQQIQAARQKAVLLCEELEQAMTTLPVFHVVQEN</sequence>
<feature type="domain" description="B12-binding" evidence="7">
    <location>
        <begin position="1"/>
        <end position="137"/>
    </location>
</feature>
<dbReference type="SFLD" id="SFLDS00029">
    <property type="entry name" value="Radical_SAM"/>
    <property type="match status" value="1"/>
</dbReference>
<dbReference type="InterPro" id="IPR051198">
    <property type="entry name" value="BchE-like"/>
</dbReference>
<dbReference type="InterPro" id="IPR007197">
    <property type="entry name" value="rSAM"/>
</dbReference>
<dbReference type="GO" id="GO:0051539">
    <property type="term" value="F:4 iron, 4 sulfur cluster binding"/>
    <property type="evidence" value="ECO:0007669"/>
    <property type="project" value="UniProtKB-KW"/>
</dbReference>
<proteinExistence type="predicted"/>
<dbReference type="InterPro" id="IPR034466">
    <property type="entry name" value="Methyltransferase_Class_B"/>
</dbReference>
<dbReference type="Gene3D" id="3.40.50.280">
    <property type="entry name" value="Cobalamin-binding domain"/>
    <property type="match status" value="1"/>
</dbReference>
<dbReference type="PANTHER" id="PTHR43409:SF3">
    <property type="entry name" value="HYPOTHETICAL METHYLTRANSFERASE"/>
    <property type="match status" value="1"/>
</dbReference>
<protein>
    <submittedName>
        <fullName evidence="9">Fe-S oxidoreductase</fullName>
    </submittedName>
</protein>
<dbReference type="PROSITE" id="PS51918">
    <property type="entry name" value="RADICAL_SAM"/>
    <property type="match status" value="1"/>
</dbReference>
<evidence type="ECO:0000256" key="6">
    <source>
        <dbReference type="SAM" id="Coils"/>
    </source>
</evidence>
<feature type="coiled-coil region" evidence="6">
    <location>
        <begin position="596"/>
        <end position="684"/>
    </location>
</feature>
<dbReference type="Pfam" id="PF13282">
    <property type="entry name" value="DUF4070"/>
    <property type="match status" value="1"/>
</dbReference>
<dbReference type="GO" id="GO:0003824">
    <property type="term" value="F:catalytic activity"/>
    <property type="evidence" value="ECO:0007669"/>
    <property type="project" value="InterPro"/>
</dbReference>
<dbReference type="GO" id="GO:0005829">
    <property type="term" value="C:cytosol"/>
    <property type="evidence" value="ECO:0007669"/>
    <property type="project" value="TreeGrafter"/>
</dbReference>
<dbReference type="InterPro" id="IPR034530">
    <property type="entry name" value="HpnP-like"/>
</dbReference>
<keyword evidence="6" id="KW-0175">Coiled coil</keyword>
<keyword evidence="2" id="KW-0949">S-adenosyl-L-methionine</keyword>
<dbReference type="PROSITE" id="PS51332">
    <property type="entry name" value="B12_BINDING"/>
    <property type="match status" value="1"/>
</dbReference>
<dbReference type="AlphaFoldDB" id="A0A081C896"/>
<dbReference type="CDD" id="cd01335">
    <property type="entry name" value="Radical_SAM"/>
    <property type="match status" value="1"/>
</dbReference>
<dbReference type="InterPro" id="IPR025274">
    <property type="entry name" value="DUF4070"/>
</dbReference>
<evidence type="ECO:0000313" key="9">
    <source>
        <dbReference type="EMBL" id="GAK60801.1"/>
    </source>
</evidence>
<evidence type="ECO:0000256" key="3">
    <source>
        <dbReference type="ARBA" id="ARBA00022723"/>
    </source>
</evidence>
<dbReference type="GO" id="GO:0031419">
    <property type="term" value="F:cobalamin binding"/>
    <property type="evidence" value="ECO:0007669"/>
    <property type="project" value="InterPro"/>
</dbReference>
<dbReference type="SFLD" id="SFLDG01082">
    <property type="entry name" value="B12-binding_domain_containing"/>
    <property type="match status" value="1"/>
</dbReference>
<keyword evidence="5" id="KW-0411">Iron-sulfur</keyword>
<evidence type="ECO:0000256" key="5">
    <source>
        <dbReference type="ARBA" id="ARBA00023014"/>
    </source>
</evidence>
<dbReference type="InterPro" id="IPR058240">
    <property type="entry name" value="rSAM_sf"/>
</dbReference>
<dbReference type="SMART" id="SM00729">
    <property type="entry name" value="Elp3"/>
    <property type="match status" value="1"/>
</dbReference>
<evidence type="ECO:0000256" key="1">
    <source>
        <dbReference type="ARBA" id="ARBA00001966"/>
    </source>
</evidence>
<dbReference type="eggNOG" id="COG1032">
    <property type="taxonomic scope" value="Bacteria"/>
</dbReference>
<reference evidence="9" key="1">
    <citation type="journal article" date="2015" name="PeerJ">
        <title>First genomic representation of candidate bacterial phylum KSB3 points to enhanced environmental sensing as a trigger of wastewater bulking.</title>
        <authorList>
            <person name="Sekiguchi Y."/>
            <person name="Ohashi A."/>
            <person name="Parks D.H."/>
            <person name="Yamauchi T."/>
            <person name="Tyson G.W."/>
            <person name="Hugenholtz P."/>
        </authorList>
    </citation>
    <scope>NUCLEOTIDE SEQUENCE [LARGE SCALE GENOMIC DNA]</scope>
</reference>
<dbReference type="PANTHER" id="PTHR43409">
    <property type="entry name" value="ANAEROBIC MAGNESIUM-PROTOPORPHYRIN IX MONOMETHYL ESTER CYCLASE-RELATED"/>
    <property type="match status" value="1"/>
</dbReference>
<dbReference type="Proteomes" id="UP000030661">
    <property type="component" value="Unassembled WGS sequence"/>
</dbReference>
<dbReference type="HOGENOM" id="CLU_021572_5_0_0"/>
<keyword evidence="10" id="KW-1185">Reference proteome</keyword>
<keyword evidence="3" id="KW-0479">Metal-binding</keyword>
<dbReference type="CDD" id="cd02068">
    <property type="entry name" value="radical_SAM_B12_BD"/>
    <property type="match status" value="1"/>
</dbReference>
<dbReference type="SFLD" id="SFLDG01123">
    <property type="entry name" value="methyltransferase_(Class_B)"/>
    <property type="match status" value="1"/>
</dbReference>